<keyword evidence="5" id="KW-0539">Nucleus</keyword>
<dbReference type="Proteomes" id="UP000239757">
    <property type="component" value="Unassembled WGS sequence"/>
</dbReference>
<dbReference type="PROSITE" id="PS50066">
    <property type="entry name" value="MADS_BOX_2"/>
    <property type="match status" value="1"/>
</dbReference>
<dbReference type="InterPro" id="IPR036879">
    <property type="entry name" value="TF_MADSbox_sf"/>
</dbReference>
<dbReference type="GO" id="GO:0005634">
    <property type="term" value="C:nucleus"/>
    <property type="evidence" value="ECO:0007669"/>
    <property type="project" value="UniProtKB-SubCell"/>
</dbReference>
<comment type="subcellular location">
    <subcellularLocation>
        <location evidence="1">Nucleus</location>
    </subcellularLocation>
</comment>
<dbReference type="AlphaFoldDB" id="A0A2P5VXR7"/>
<keyword evidence="3" id="KW-0238">DNA-binding</keyword>
<dbReference type="Gene3D" id="3.40.1810.10">
    <property type="entry name" value="Transcription factor, MADS-box"/>
    <property type="match status" value="1"/>
</dbReference>
<sequence length="77" mass="8812">MYYNRLNPSEEFAVLCDAEVPVIIFSNAGKLFRFSKSGSKAVAKKRQYSMVMGDVERKRVASTEETCIDCSFMVFHF</sequence>
<dbReference type="GO" id="GO:0003677">
    <property type="term" value="F:DNA binding"/>
    <property type="evidence" value="ECO:0007669"/>
    <property type="project" value="UniProtKB-KW"/>
</dbReference>
<protein>
    <recommendedName>
        <fullName evidence="6">MADS-box domain-containing protein</fullName>
    </recommendedName>
</protein>
<evidence type="ECO:0000313" key="8">
    <source>
        <dbReference type="Proteomes" id="UP000239757"/>
    </source>
</evidence>
<evidence type="ECO:0000256" key="1">
    <source>
        <dbReference type="ARBA" id="ARBA00004123"/>
    </source>
</evidence>
<dbReference type="EMBL" id="KZ670252">
    <property type="protein sequence ID" value="PPR83633.1"/>
    <property type="molecule type" value="Genomic_DNA"/>
</dbReference>
<proteinExistence type="predicted"/>
<evidence type="ECO:0000256" key="5">
    <source>
        <dbReference type="ARBA" id="ARBA00023242"/>
    </source>
</evidence>
<dbReference type="OrthoDB" id="1898716at2759"/>
<evidence type="ECO:0000313" key="7">
    <source>
        <dbReference type="EMBL" id="PPR83633.1"/>
    </source>
</evidence>
<gene>
    <name evidence="7" type="ORF">GOBAR_AA37082</name>
</gene>
<dbReference type="InterPro" id="IPR002100">
    <property type="entry name" value="TF_MADSbox"/>
</dbReference>
<keyword evidence="2" id="KW-0805">Transcription regulation</keyword>
<name>A0A2P5VXR7_GOSBA</name>
<evidence type="ECO:0000259" key="6">
    <source>
        <dbReference type="PROSITE" id="PS50066"/>
    </source>
</evidence>
<organism evidence="7 8">
    <name type="scientific">Gossypium barbadense</name>
    <name type="common">Sea Island cotton</name>
    <name type="synonym">Hibiscus barbadensis</name>
    <dbReference type="NCBI Taxonomy" id="3634"/>
    <lineage>
        <taxon>Eukaryota</taxon>
        <taxon>Viridiplantae</taxon>
        <taxon>Streptophyta</taxon>
        <taxon>Embryophyta</taxon>
        <taxon>Tracheophyta</taxon>
        <taxon>Spermatophyta</taxon>
        <taxon>Magnoliopsida</taxon>
        <taxon>eudicotyledons</taxon>
        <taxon>Gunneridae</taxon>
        <taxon>Pentapetalae</taxon>
        <taxon>rosids</taxon>
        <taxon>malvids</taxon>
        <taxon>Malvales</taxon>
        <taxon>Malvaceae</taxon>
        <taxon>Malvoideae</taxon>
        <taxon>Gossypium</taxon>
    </lineage>
</organism>
<dbReference type="SUPFAM" id="SSF55455">
    <property type="entry name" value="SRF-like"/>
    <property type="match status" value="1"/>
</dbReference>
<feature type="domain" description="MADS-box" evidence="6">
    <location>
        <begin position="6"/>
        <end position="38"/>
    </location>
</feature>
<dbReference type="GO" id="GO:0046983">
    <property type="term" value="F:protein dimerization activity"/>
    <property type="evidence" value="ECO:0007669"/>
    <property type="project" value="InterPro"/>
</dbReference>
<dbReference type="Pfam" id="PF00319">
    <property type="entry name" value="SRF-TF"/>
    <property type="match status" value="1"/>
</dbReference>
<evidence type="ECO:0000256" key="4">
    <source>
        <dbReference type="ARBA" id="ARBA00023163"/>
    </source>
</evidence>
<reference evidence="7 8" key="1">
    <citation type="submission" date="2015-01" db="EMBL/GenBank/DDBJ databases">
        <title>Genome of allotetraploid Gossypium barbadense reveals genomic plasticity and fiber elongation in cotton evolution.</title>
        <authorList>
            <person name="Chen X."/>
            <person name="Liu X."/>
            <person name="Zhao B."/>
            <person name="Zheng H."/>
            <person name="Hu Y."/>
            <person name="Lu G."/>
            <person name="Yang C."/>
            <person name="Chen J."/>
            <person name="Shan C."/>
            <person name="Zhang L."/>
            <person name="Zhou Y."/>
            <person name="Wang L."/>
            <person name="Guo W."/>
            <person name="Bai Y."/>
            <person name="Ruan J."/>
            <person name="Shangguan X."/>
            <person name="Mao Y."/>
            <person name="Jiang J."/>
            <person name="Zhu Y."/>
            <person name="Lei J."/>
            <person name="Kang H."/>
            <person name="Chen S."/>
            <person name="He X."/>
            <person name="Wang R."/>
            <person name="Wang Y."/>
            <person name="Chen J."/>
            <person name="Wang L."/>
            <person name="Yu S."/>
            <person name="Wang B."/>
            <person name="Wei J."/>
            <person name="Song S."/>
            <person name="Lu X."/>
            <person name="Gao Z."/>
            <person name="Gu W."/>
            <person name="Deng X."/>
            <person name="Ma D."/>
            <person name="Wang S."/>
            <person name="Liang W."/>
            <person name="Fang L."/>
            <person name="Cai C."/>
            <person name="Zhu X."/>
            <person name="Zhou B."/>
            <person name="Zhang Y."/>
            <person name="Chen Z."/>
            <person name="Xu S."/>
            <person name="Zhu R."/>
            <person name="Wang S."/>
            <person name="Zhang T."/>
            <person name="Zhao G."/>
        </authorList>
    </citation>
    <scope>NUCLEOTIDE SEQUENCE [LARGE SCALE GENOMIC DNA]</scope>
    <source>
        <strain evidence="8">cv. Xinhai21</strain>
        <tissue evidence="7">Leaf</tissue>
    </source>
</reference>
<accession>A0A2P5VXR7</accession>
<evidence type="ECO:0000256" key="2">
    <source>
        <dbReference type="ARBA" id="ARBA00023015"/>
    </source>
</evidence>
<evidence type="ECO:0000256" key="3">
    <source>
        <dbReference type="ARBA" id="ARBA00023125"/>
    </source>
</evidence>
<keyword evidence="4" id="KW-0804">Transcription</keyword>